<keyword evidence="6" id="KW-0369">Histidine metabolism</keyword>
<dbReference type="InterPro" id="IPR012886">
    <property type="entry name" value="Formiminotransferase_N"/>
</dbReference>
<dbReference type="Pfam" id="PF02971">
    <property type="entry name" value="FTCD"/>
    <property type="match status" value="1"/>
</dbReference>
<keyword evidence="5" id="KW-0808">Transferase</keyword>
<dbReference type="GO" id="GO:0030409">
    <property type="term" value="F:glutamate formimidoyltransferase activity"/>
    <property type="evidence" value="ECO:0007669"/>
    <property type="project" value="UniProtKB-EC"/>
</dbReference>
<dbReference type="InterPro" id="IPR037064">
    <property type="entry name" value="Formiminotransferase_N_sf"/>
</dbReference>
<dbReference type="PANTHER" id="PTHR12234:SF0">
    <property type="entry name" value="FORMIMIDOYLTRANSFERASE-CYCLODEAMINASE"/>
    <property type="match status" value="1"/>
</dbReference>
<dbReference type="OMA" id="TYGKRQW"/>
<dbReference type="Gene3D" id="3.30.70.670">
    <property type="entry name" value="Formiminotransferase, C-terminal subdomain"/>
    <property type="match status" value="1"/>
</dbReference>
<evidence type="ECO:0000256" key="5">
    <source>
        <dbReference type="ARBA" id="ARBA00022679"/>
    </source>
</evidence>
<accession>A0A8C4PZG9</accession>
<dbReference type="SMART" id="SM01221">
    <property type="entry name" value="FTCD"/>
    <property type="match status" value="1"/>
</dbReference>
<dbReference type="UniPathway" id="UPA00379">
    <property type="reaction ID" value="UER00555"/>
</dbReference>
<keyword evidence="7" id="KW-0290">Folate-binding</keyword>
<dbReference type="EC" id="2.1.2.5" evidence="3"/>
<dbReference type="NCBIfam" id="TIGR02024">
    <property type="entry name" value="FtcD"/>
    <property type="match status" value="1"/>
</dbReference>
<dbReference type="Proteomes" id="UP000694388">
    <property type="component" value="Unplaced"/>
</dbReference>
<evidence type="ECO:0000256" key="6">
    <source>
        <dbReference type="ARBA" id="ARBA00022808"/>
    </source>
</evidence>
<dbReference type="PANTHER" id="PTHR12234">
    <property type="entry name" value="FORMIMINOTRANSFERASE-CYCLODEAMINASE"/>
    <property type="match status" value="1"/>
</dbReference>
<dbReference type="AlphaFoldDB" id="A0A8C4PZG9"/>
<dbReference type="InterPro" id="IPR022384">
    <property type="entry name" value="FormiminoTrfase_cat_dom_sf"/>
</dbReference>
<reference evidence="10" key="1">
    <citation type="submission" date="2025-08" db="UniProtKB">
        <authorList>
            <consortium name="Ensembl"/>
        </authorList>
    </citation>
    <scope>IDENTIFICATION</scope>
</reference>
<evidence type="ECO:0000256" key="4">
    <source>
        <dbReference type="ARBA" id="ARBA00022490"/>
    </source>
</evidence>
<dbReference type="SUPFAM" id="SSF101262">
    <property type="entry name" value="Methenyltetrahydrofolate cyclohydrolase-like"/>
    <property type="match status" value="1"/>
</dbReference>
<dbReference type="Ensembl" id="ENSEBUT00000007553.1">
    <property type="protein sequence ID" value="ENSEBUP00000007082.1"/>
    <property type="gene ID" value="ENSEBUG00000004631.1"/>
</dbReference>
<comment type="pathway">
    <text evidence="2">Amino-acid degradation; L-histidine degradation into L-glutamate; L-glutamate from N-formimidoyl-L-glutamate (transferase route): step 1/1.</text>
</comment>
<dbReference type="Gene3D" id="1.20.120.680">
    <property type="entry name" value="Formiminotetrahydrofolate cyclodeaminase monomer, up-and-down helical bundle"/>
    <property type="match status" value="1"/>
</dbReference>
<dbReference type="SUPFAM" id="SSF55116">
    <property type="entry name" value="Formiminotransferase domain of formiminotransferase-cyclodeaminase"/>
    <property type="match status" value="2"/>
</dbReference>
<dbReference type="SMART" id="SM01222">
    <property type="entry name" value="FTCD_N"/>
    <property type="match status" value="1"/>
</dbReference>
<proteinExistence type="predicted"/>
<evidence type="ECO:0000313" key="11">
    <source>
        <dbReference type="Proteomes" id="UP000694388"/>
    </source>
</evidence>
<dbReference type="GO" id="GO:0019557">
    <property type="term" value="P:L-histidine catabolic process to glutamate and formate"/>
    <property type="evidence" value="ECO:0007669"/>
    <property type="project" value="UniProtKB-UniPathway"/>
</dbReference>
<evidence type="ECO:0000313" key="10">
    <source>
        <dbReference type="Ensembl" id="ENSEBUP00000007082.1"/>
    </source>
</evidence>
<evidence type="ECO:0000256" key="1">
    <source>
        <dbReference type="ARBA" id="ARBA00004496"/>
    </source>
</evidence>
<dbReference type="InterPro" id="IPR004227">
    <property type="entry name" value="Formiminotransferase_cat"/>
</dbReference>
<dbReference type="Pfam" id="PF07837">
    <property type="entry name" value="FTCD_N"/>
    <property type="match status" value="1"/>
</dbReference>
<dbReference type="GeneTree" id="ENSGT00390000005581"/>
<feature type="domain" description="Formiminotransferase N-terminal subdomain" evidence="9">
    <location>
        <begin position="12"/>
        <end position="169"/>
    </location>
</feature>
<keyword evidence="4" id="KW-0963">Cytoplasm</keyword>
<reference evidence="10" key="2">
    <citation type="submission" date="2025-09" db="UniProtKB">
        <authorList>
            <consortium name="Ensembl"/>
        </authorList>
    </citation>
    <scope>IDENTIFICATION</scope>
</reference>
<dbReference type="InterPro" id="IPR013802">
    <property type="entry name" value="Formiminotransferase_C"/>
</dbReference>
<name>A0A8C4PZG9_EPTBU</name>
<dbReference type="InterPro" id="IPR036178">
    <property type="entry name" value="Formintransfe-cycloase-like_sf"/>
</dbReference>
<keyword evidence="11" id="KW-1185">Reference proteome</keyword>
<dbReference type="GO" id="GO:0019556">
    <property type="term" value="P:L-histidine catabolic process to glutamate and formamide"/>
    <property type="evidence" value="ECO:0007669"/>
    <property type="project" value="UniProtKB-UniPathway"/>
</dbReference>
<evidence type="ECO:0000256" key="7">
    <source>
        <dbReference type="ARBA" id="ARBA00022954"/>
    </source>
</evidence>
<evidence type="ECO:0000256" key="3">
    <source>
        <dbReference type="ARBA" id="ARBA00012252"/>
    </source>
</evidence>
<dbReference type="InterPro" id="IPR037070">
    <property type="entry name" value="Formiminotransferase_C_sf"/>
</dbReference>
<dbReference type="GO" id="GO:0005794">
    <property type="term" value="C:Golgi apparatus"/>
    <property type="evidence" value="ECO:0007669"/>
    <property type="project" value="UniProtKB-SubCell"/>
</dbReference>
<dbReference type="GO" id="GO:0005814">
    <property type="term" value="C:centriole"/>
    <property type="evidence" value="ECO:0007669"/>
    <property type="project" value="UniProtKB-SubCell"/>
</dbReference>
<dbReference type="InterPro" id="IPR051623">
    <property type="entry name" value="FTCD"/>
</dbReference>
<feature type="domain" description="Formiminotransferase C-terminal subdomain" evidence="8">
    <location>
        <begin position="170"/>
        <end position="313"/>
    </location>
</feature>
<organism evidence="10 11">
    <name type="scientific">Eptatretus burgeri</name>
    <name type="common">Inshore hagfish</name>
    <dbReference type="NCBI Taxonomy" id="7764"/>
    <lineage>
        <taxon>Eukaryota</taxon>
        <taxon>Metazoa</taxon>
        <taxon>Chordata</taxon>
        <taxon>Craniata</taxon>
        <taxon>Vertebrata</taxon>
        <taxon>Cyclostomata</taxon>
        <taxon>Myxini</taxon>
        <taxon>Myxiniformes</taxon>
        <taxon>Myxinidae</taxon>
        <taxon>Eptatretinae</taxon>
        <taxon>Eptatretus</taxon>
    </lineage>
</organism>
<dbReference type="FunFam" id="3.30.70.670:FF:000001">
    <property type="entry name" value="Formimidoyltransferase cyclodeaminase"/>
    <property type="match status" value="1"/>
</dbReference>
<protein>
    <recommendedName>
        <fullName evidence="3">glutamate formimidoyltransferase</fullName>
        <ecNumber evidence="3">2.1.2.5</ecNumber>
    </recommendedName>
</protein>
<evidence type="ECO:0000259" key="8">
    <source>
        <dbReference type="SMART" id="SM01221"/>
    </source>
</evidence>
<sequence length="460" mass="51267">MLSQIWQELVSHLDVMRVIDEIATSLRQVQGCSLLDVDAGLSTNRTVYTFVGSPHAVVEGALNAARTAFRLIDMTRHHGEHPRLGALDVCPFIPVQGATMEDCKQCAHNFAKQLAHELEVPVYLYGAAAQEPKRELLPSIRAGEYEELPKKLKDPAWRPDYATVVGVRKFLIAYNVNLLSTKEQAHRIALNIRQQGRGKEPGRLHCVQAIGWYICEEDMAQVSTNITDFEVTPIHKVYEEVSNDAAELKLPVVGSQVVGLLPFQAMMTAAEYYLEKEKLFILDEEQKIRLVVSRLGLDSLGSFNPKEKIIDMVGLMSYGKRQFEKEDPVMREHIPVLHNAMLELTKAVDKDSIAFSGYMDALKMPKTTQEESERSVRDAALQTALRMAVRVPLTMAQRVDAVWPAMAAMAQHGNVACKSDIQVGAKALELGVEGASYNVLINLEGLTDEKFKSEVCKHVS</sequence>
<comment type="subcellular location">
    <subcellularLocation>
        <location evidence="1">Cytoplasm</location>
    </subcellularLocation>
</comment>
<dbReference type="GO" id="GO:0030412">
    <property type="term" value="F:formimidoyltetrahydrofolate cyclodeaminase activity"/>
    <property type="evidence" value="ECO:0007669"/>
    <property type="project" value="UniProtKB-EC"/>
</dbReference>
<evidence type="ECO:0000259" key="9">
    <source>
        <dbReference type="SMART" id="SM01222"/>
    </source>
</evidence>
<dbReference type="GO" id="GO:0005542">
    <property type="term" value="F:folic acid binding"/>
    <property type="evidence" value="ECO:0007669"/>
    <property type="project" value="UniProtKB-KW"/>
</dbReference>
<dbReference type="Gene3D" id="3.30.990.10">
    <property type="entry name" value="Formiminotransferase, N-terminal subdomain"/>
    <property type="match status" value="1"/>
</dbReference>
<evidence type="ECO:0000256" key="2">
    <source>
        <dbReference type="ARBA" id="ARBA00005082"/>
    </source>
</evidence>